<sequence>MFVSDSIGLTLPPPIITFFLSTFSAIKWHHLNCQKMLRGIVWYTTKNIAYLFPHNIEELLVRNTTKVNPRKNAFLKTLPKSHKTSHTSNLRIWGWVVEG</sequence>
<dbReference type="EMBL" id="HBUE01083218">
    <property type="protein sequence ID" value="CAG6478470.1"/>
    <property type="molecule type" value="Transcribed_RNA"/>
</dbReference>
<reference evidence="1" key="1">
    <citation type="submission" date="2021-05" db="EMBL/GenBank/DDBJ databases">
        <authorList>
            <person name="Alioto T."/>
            <person name="Alioto T."/>
            <person name="Gomez Garrido J."/>
        </authorList>
    </citation>
    <scope>NUCLEOTIDE SEQUENCE</scope>
</reference>
<protein>
    <submittedName>
        <fullName evidence="1">(northern house mosquito) hypothetical protein</fullName>
    </submittedName>
</protein>
<evidence type="ECO:0000313" key="1">
    <source>
        <dbReference type="EMBL" id="CAG6478470.1"/>
    </source>
</evidence>
<dbReference type="AlphaFoldDB" id="A0A8D8FPJ9"/>
<proteinExistence type="predicted"/>
<accession>A0A8D8FPJ9</accession>
<organism evidence="1">
    <name type="scientific">Culex pipiens</name>
    <name type="common">House mosquito</name>
    <dbReference type="NCBI Taxonomy" id="7175"/>
    <lineage>
        <taxon>Eukaryota</taxon>
        <taxon>Metazoa</taxon>
        <taxon>Ecdysozoa</taxon>
        <taxon>Arthropoda</taxon>
        <taxon>Hexapoda</taxon>
        <taxon>Insecta</taxon>
        <taxon>Pterygota</taxon>
        <taxon>Neoptera</taxon>
        <taxon>Endopterygota</taxon>
        <taxon>Diptera</taxon>
        <taxon>Nematocera</taxon>
        <taxon>Culicoidea</taxon>
        <taxon>Culicidae</taxon>
        <taxon>Culicinae</taxon>
        <taxon>Culicini</taxon>
        <taxon>Culex</taxon>
        <taxon>Culex</taxon>
    </lineage>
</organism>
<name>A0A8D8FPJ9_CULPI</name>